<sequence length="304" mass="31790">MRNPRPGFTLIELLVVISIIALLIGILLPALGAARGAARSSQSLSNLRQIGIALTAYAVERKDFLPMHSSSTGSSTVTAGGMSTKPRWVDYLFPFMPAVEAFRSPSLTEREVDAGFTKIFFHELSTTPAEQAARTAVTPVADPTVAAGDDVARHGGYGYNFRYLGNARSTPTFHARLGREIRDESGTIALGDTAGSRNGVASAEPGDGGKAVYALDAPAPPVGSERGRSGSVGDPLPYYESGPAENVAGYDPEHPWLYRSAPATRNQGGVAGFTYLDGHGSMSAPAAVDDLDGDGTADNDAFDG</sequence>
<feature type="region of interest" description="Disordered" evidence="2">
    <location>
        <begin position="281"/>
        <end position="304"/>
    </location>
</feature>
<feature type="region of interest" description="Disordered" evidence="2">
    <location>
        <begin position="189"/>
        <end position="240"/>
    </location>
</feature>
<dbReference type="PANTHER" id="PTHR30093">
    <property type="entry name" value="GENERAL SECRETION PATHWAY PROTEIN G"/>
    <property type="match status" value="1"/>
</dbReference>
<dbReference type="AlphaFoldDB" id="I0IED8"/>
<dbReference type="Gene3D" id="3.30.700.10">
    <property type="entry name" value="Glycoprotein, Type 4 Pilin"/>
    <property type="match status" value="1"/>
</dbReference>
<accession>I0IED8</accession>
<evidence type="ECO:0000256" key="2">
    <source>
        <dbReference type="SAM" id="MobiDB-lite"/>
    </source>
</evidence>
<evidence type="ECO:0000313" key="4">
    <source>
        <dbReference type="EMBL" id="BAM03626.1"/>
    </source>
</evidence>
<dbReference type="RefSeq" id="WP_014436844.1">
    <property type="nucleotide sequence ID" value="NC_017080.1"/>
</dbReference>
<dbReference type="InterPro" id="IPR045584">
    <property type="entry name" value="Pilin-like"/>
</dbReference>
<dbReference type="InterPro" id="IPR012902">
    <property type="entry name" value="N_methyl_site"/>
</dbReference>
<dbReference type="Pfam" id="PF07963">
    <property type="entry name" value="N_methyl"/>
    <property type="match status" value="1"/>
</dbReference>
<dbReference type="HOGENOM" id="CLU_914838_0_0_0"/>
<name>I0IED8_PHYMF</name>
<proteinExistence type="predicted"/>
<dbReference type="GO" id="GO:0015628">
    <property type="term" value="P:protein secretion by the type II secretion system"/>
    <property type="evidence" value="ECO:0007669"/>
    <property type="project" value="InterPro"/>
</dbReference>
<feature type="domain" description="DUF1559" evidence="3">
    <location>
        <begin position="33"/>
        <end position="96"/>
    </location>
</feature>
<dbReference type="Proteomes" id="UP000007881">
    <property type="component" value="Chromosome"/>
</dbReference>
<evidence type="ECO:0000259" key="3">
    <source>
        <dbReference type="Pfam" id="PF07596"/>
    </source>
</evidence>
<dbReference type="KEGG" id="phm:PSMK_14670"/>
<dbReference type="InterPro" id="IPR011453">
    <property type="entry name" value="DUF1559"/>
</dbReference>
<evidence type="ECO:0000313" key="5">
    <source>
        <dbReference type="Proteomes" id="UP000007881"/>
    </source>
</evidence>
<keyword evidence="1" id="KW-0488">Methylation</keyword>
<protein>
    <recommendedName>
        <fullName evidence="3">DUF1559 domain-containing protein</fullName>
    </recommendedName>
</protein>
<dbReference type="PANTHER" id="PTHR30093:SF2">
    <property type="entry name" value="TYPE II SECRETION SYSTEM PROTEIN H"/>
    <property type="match status" value="1"/>
</dbReference>
<dbReference type="STRING" id="1142394.PSMK_14670"/>
<dbReference type="eggNOG" id="COG2165">
    <property type="taxonomic scope" value="Bacteria"/>
</dbReference>
<dbReference type="PRINTS" id="PR00813">
    <property type="entry name" value="BCTERIALGSPG"/>
</dbReference>
<keyword evidence="5" id="KW-1185">Reference proteome</keyword>
<dbReference type="EMBL" id="AP012338">
    <property type="protein sequence ID" value="BAM03626.1"/>
    <property type="molecule type" value="Genomic_DNA"/>
</dbReference>
<gene>
    <name evidence="4" type="ordered locus">PSMK_14670</name>
</gene>
<organism evidence="4 5">
    <name type="scientific">Phycisphaera mikurensis (strain NBRC 102666 / KCTC 22515 / FYK2301M01)</name>
    <dbReference type="NCBI Taxonomy" id="1142394"/>
    <lineage>
        <taxon>Bacteria</taxon>
        <taxon>Pseudomonadati</taxon>
        <taxon>Planctomycetota</taxon>
        <taxon>Phycisphaerae</taxon>
        <taxon>Phycisphaerales</taxon>
        <taxon>Phycisphaeraceae</taxon>
        <taxon>Phycisphaera</taxon>
    </lineage>
</organism>
<dbReference type="NCBIfam" id="TIGR02532">
    <property type="entry name" value="IV_pilin_GFxxxE"/>
    <property type="match status" value="1"/>
</dbReference>
<feature type="compositionally biased region" description="Acidic residues" evidence="2">
    <location>
        <begin position="289"/>
        <end position="304"/>
    </location>
</feature>
<dbReference type="GO" id="GO:0015627">
    <property type="term" value="C:type II protein secretion system complex"/>
    <property type="evidence" value="ECO:0007669"/>
    <property type="project" value="InterPro"/>
</dbReference>
<dbReference type="Pfam" id="PF07596">
    <property type="entry name" value="SBP_bac_10"/>
    <property type="match status" value="1"/>
</dbReference>
<dbReference type="InterPro" id="IPR000983">
    <property type="entry name" value="Bac_GSPG_pilin"/>
</dbReference>
<reference evidence="4 5" key="1">
    <citation type="submission" date="2012-02" db="EMBL/GenBank/DDBJ databases">
        <title>Complete genome sequence of Phycisphaera mikurensis NBRC 102666.</title>
        <authorList>
            <person name="Ankai A."/>
            <person name="Hosoyama A."/>
            <person name="Terui Y."/>
            <person name="Sekine M."/>
            <person name="Fukai R."/>
            <person name="Kato Y."/>
            <person name="Nakamura S."/>
            <person name="Yamada-Narita S."/>
            <person name="Kawakoshi A."/>
            <person name="Fukunaga Y."/>
            <person name="Yamazaki S."/>
            <person name="Fujita N."/>
        </authorList>
    </citation>
    <scope>NUCLEOTIDE SEQUENCE [LARGE SCALE GENOMIC DNA]</scope>
    <source>
        <strain evidence="5">NBRC 102666 / KCTC 22515 / FYK2301M01</strain>
    </source>
</reference>
<evidence type="ECO:0000256" key="1">
    <source>
        <dbReference type="ARBA" id="ARBA00022481"/>
    </source>
</evidence>
<dbReference type="SUPFAM" id="SSF54523">
    <property type="entry name" value="Pili subunits"/>
    <property type="match status" value="1"/>
</dbReference>